<dbReference type="EMBL" id="SAXH01000085">
    <property type="protein sequence ID" value="RWR42936.1"/>
    <property type="molecule type" value="Genomic_DNA"/>
</dbReference>
<sequence length="61" mass="6933">MKKFRLVSNLLMDKDRGFCSKYQFVEANSLADLIQDIESNAGWFTADNGALKVAYIEEVVE</sequence>
<name>A0A3S3M3G5_9LACT</name>
<dbReference type="Proteomes" id="UP000285859">
    <property type="component" value="Unassembled WGS sequence"/>
</dbReference>
<evidence type="ECO:0008006" key="3">
    <source>
        <dbReference type="Google" id="ProtNLM"/>
    </source>
</evidence>
<evidence type="ECO:0000313" key="1">
    <source>
        <dbReference type="EMBL" id="RWR42936.1"/>
    </source>
</evidence>
<dbReference type="RefSeq" id="WP_128268225.1">
    <property type="nucleotide sequence ID" value="NZ_JACCJA010000081.1"/>
</dbReference>
<accession>A0A3S3M3G5</accession>
<gene>
    <name evidence="1" type="ORF">EO246_13215</name>
</gene>
<dbReference type="AlphaFoldDB" id="A0A3S3M3G5"/>
<evidence type="ECO:0000313" key="2">
    <source>
        <dbReference type="Proteomes" id="UP000285859"/>
    </source>
</evidence>
<reference evidence="1 2" key="1">
    <citation type="submission" date="2019-01" db="EMBL/GenBank/DDBJ databases">
        <title>Whole genome sequence of Lactococcus lactis isolated from cow milk.</title>
        <authorList>
            <person name="Sundararaman A."/>
            <person name="Tamang J.-P."/>
            <person name="Halami P."/>
        </authorList>
    </citation>
    <scope>NUCLEOTIDE SEQUENCE [LARGE SCALE GENOMIC DNA]</scope>
    <source>
        <strain evidence="1 2">C2D</strain>
    </source>
</reference>
<proteinExistence type="predicted"/>
<protein>
    <recommendedName>
        <fullName evidence="3">Phage protein</fullName>
    </recommendedName>
</protein>
<comment type="caution">
    <text evidence="1">The sequence shown here is derived from an EMBL/GenBank/DDBJ whole genome shotgun (WGS) entry which is preliminary data.</text>
</comment>
<organism evidence="1 2">
    <name type="scientific">Lactococcus lactis</name>
    <dbReference type="NCBI Taxonomy" id="1358"/>
    <lineage>
        <taxon>Bacteria</taxon>
        <taxon>Bacillati</taxon>
        <taxon>Bacillota</taxon>
        <taxon>Bacilli</taxon>
        <taxon>Lactobacillales</taxon>
        <taxon>Streptococcaceae</taxon>
        <taxon>Lactococcus</taxon>
    </lineage>
</organism>